<accession>A0A2M8ETK5</accession>
<feature type="transmembrane region" description="Helical" evidence="1">
    <location>
        <begin position="57"/>
        <end position="76"/>
    </location>
</feature>
<keyword evidence="1" id="KW-0812">Transmembrane</keyword>
<dbReference type="AlphaFoldDB" id="A0A2M8ETK5"/>
<dbReference type="EMBL" id="PFSF01000004">
    <property type="protein sequence ID" value="PJC28440.1"/>
    <property type="molecule type" value="Genomic_DNA"/>
</dbReference>
<comment type="caution">
    <text evidence="2">The sequence shown here is derived from an EMBL/GenBank/DDBJ whole genome shotgun (WGS) entry which is preliminary data.</text>
</comment>
<reference evidence="3" key="1">
    <citation type="submission" date="2017-09" db="EMBL/GenBank/DDBJ databases">
        <title>Depth-based differentiation of microbial function through sediment-hosted aquifers and enrichment of novel symbionts in the deep terrestrial subsurface.</title>
        <authorList>
            <person name="Probst A.J."/>
            <person name="Ladd B."/>
            <person name="Jarett J.K."/>
            <person name="Geller-Mcgrath D.E."/>
            <person name="Sieber C.M.K."/>
            <person name="Emerson J.B."/>
            <person name="Anantharaman K."/>
            <person name="Thomas B.C."/>
            <person name="Malmstrom R."/>
            <person name="Stieglmeier M."/>
            <person name="Klingl A."/>
            <person name="Woyke T."/>
            <person name="Ryan C.M."/>
            <person name="Banfield J.F."/>
        </authorList>
    </citation>
    <scope>NUCLEOTIDE SEQUENCE [LARGE SCALE GENOMIC DNA]</scope>
</reference>
<evidence type="ECO:0000313" key="2">
    <source>
        <dbReference type="EMBL" id="PJC28440.1"/>
    </source>
</evidence>
<feature type="transmembrane region" description="Helical" evidence="1">
    <location>
        <begin position="97"/>
        <end position="118"/>
    </location>
</feature>
<keyword evidence="1" id="KW-0472">Membrane</keyword>
<evidence type="ECO:0000256" key="1">
    <source>
        <dbReference type="SAM" id="Phobius"/>
    </source>
</evidence>
<evidence type="ECO:0000313" key="3">
    <source>
        <dbReference type="Proteomes" id="UP000229816"/>
    </source>
</evidence>
<evidence type="ECO:0008006" key="4">
    <source>
        <dbReference type="Google" id="ProtNLM"/>
    </source>
</evidence>
<name>A0A2M8ETK5_9BACT</name>
<organism evidence="2 3">
    <name type="scientific">Candidatus Shapirobacteria bacterium CG_4_9_14_0_2_um_filter_39_11</name>
    <dbReference type="NCBI Taxonomy" id="1974478"/>
    <lineage>
        <taxon>Bacteria</taxon>
        <taxon>Candidatus Shapironibacteriota</taxon>
    </lineage>
</organism>
<dbReference type="Proteomes" id="UP000229816">
    <property type="component" value="Unassembled WGS sequence"/>
</dbReference>
<protein>
    <recommendedName>
        <fullName evidence="4">Major facilitator superfamily (MFS) profile domain-containing protein</fullName>
    </recommendedName>
</protein>
<gene>
    <name evidence="2" type="ORF">CO054_00170</name>
</gene>
<proteinExistence type="predicted"/>
<feature type="transmembrane region" description="Helical" evidence="1">
    <location>
        <begin position="31"/>
        <end position="51"/>
    </location>
</feature>
<keyword evidence="1" id="KW-1133">Transmembrane helix</keyword>
<sequence>MAEQNQKSKPSQEALIQLLDEQAKTQHSKNAIFFFFVFGVIFFLVKGQSLFSLGTLLFFVVGMFLASILSIPGYLIKVFISKKINERQATILSSFYWLFEIAYDFVVTYILFTIYLRLVG</sequence>